<comment type="caution">
    <text evidence="16">The sequence shown here is derived from an EMBL/GenBank/DDBJ whole genome shotgun (WGS) entry which is preliminary data.</text>
</comment>
<name>A0ABP3VX13_CLOSU</name>
<evidence type="ECO:0000256" key="5">
    <source>
        <dbReference type="ARBA" id="ARBA00022692"/>
    </source>
</evidence>
<dbReference type="InterPro" id="IPR050059">
    <property type="entry name" value="ATP_synthase_B_chain"/>
</dbReference>
<gene>
    <name evidence="13" type="primary">atpF</name>
    <name evidence="16" type="ORF">GCM10008908_13720</name>
</gene>
<evidence type="ECO:0000256" key="13">
    <source>
        <dbReference type="HAMAP-Rule" id="MF_01398"/>
    </source>
</evidence>
<dbReference type="HAMAP" id="MF_01398">
    <property type="entry name" value="ATP_synth_b_bprime"/>
    <property type="match status" value="1"/>
</dbReference>
<keyword evidence="8 13" id="KW-0406">Ion transport</keyword>
<evidence type="ECO:0000256" key="12">
    <source>
        <dbReference type="ARBA" id="ARBA00037847"/>
    </source>
</evidence>
<evidence type="ECO:0000256" key="2">
    <source>
        <dbReference type="ARBA" id="ARBA00022448"/>
    </source>
</evidence>
<evidence type="ECO:0000256" key="3">
    <source>
        <dbReference type="ARBA" id="ARBA00022475"/>
    </source>
</evidence>
<evidence type="ECO:0000256" key="7">
    <source>
        <dbReference type="ARBA" id="ARBA00022989"/>
    </source>
</evidence>
<dbReference type="NCBIfam" id="TIGR01144">
    <property type="entry name" value="ATP_synt_b"/>
    <property type="match status" value="1"/>
</dbReference>
<protein>
    <recommendedName>
        <fullName evidence="13">ATP synthase subunit b</fullName>
    </recommendedName>
    <alternativeName>
        <fullName evidence="13">ATP synthase F(0) sector subunit b</fullName>
    </alternativeName>
    <alternativeName>
        <fullName evidence="13">ATPase subunit I</fullName>
    </alternativeName>
    <alternativeName>
        <fullName evidence="13">F-type ATPase subunit b</fullName>
        <shortName evidence="13">F-ATPase subunit b</shortName>
    </alternativeName>
</protein>
<keyword evidence="10 13" id="KW-0066">ATP synthesis</keyword>
<evidence type="ECO:0000256" key="6">
    <source>
        <dbReference type="ARBA" id="ARBA00022781"/>
    </source>
</evidence>
<evidence type="ECO:0000256" key="14">
    <source>
        <dbReference type="RuleBase" id="RU003848"/>
    </source>
</evidence>
<keyword evidence="15" id="KW-0175">Coiled coil</keyword>
<dbReference type="EMBL" id="BAAACI010000002">
    <property type="protein sequence ID" value="GAA0770647.1"/>
    <property type="molecule type" value="Genomic_DNA"/>
</dbReference>
<evidence type="ECO:0000256" key="8">
    <source>
        <dbReference type="ARBA" id="ARBA00023065"/>
    </source>
</evidence>
<keyword evidence="17" id="KW-1185">Reference proteome</keyword>
<sequence>MNIDLGIIIPSTINFFIFYLILRKFVFNKTLAVINSRKEEVESAFKKARDEEERAELLKQKYDEDVVKYRNDGLKLVESYKQKADKIYAEVIEDSQREAVNVKERAAKEIKREREKASKEIKQEIIDLSMKLAEKTLEKEIDEENHRELIDKFITKVGI</sequence>
<evidence type="ECO:0000256" key="4">
    <source>
        <dbReference type="ARBA" id="ARBA00022547"/>
    </source>
</evidence>
<reference evidence="17" key="1">
    <citation type="journal article" date="2019" name="Int. J. Syst. Evol. Microbiol.">
        <title>The Global Catalogue of Microorganisms (GCM) 10K type strain sequencing project: providing services to taxonomists for standard genome sequencing and annotation.</title>
        <authorList>
            <consortium name="The Broad Institute Genomics Platform"/>
            <consortium name="The Broad Institute Genome Sequencing Center for Infectious Disease"/>
            <person name="Wu L."/>
            <person name="Ma J."/>
        </authorList>
    </citation>
    <scope>NUCLEOTIDE SEQUENCE [LARGE SCALE GENOMIC DNA]</scope>
    <source>
        <strain evidence="17">JCM 1417</strain>
    </source>
</reference>
<dbReference type="NCBIfam" id="NF009992">
    <property type="entry name" value="PRK13461.1"/>
    <property type="match status" value="1"/>
</dbReference>
<evidence type="ECO:0000256" key="15">
    <source>
        <dbReference type="SAM" id="Coils"/>
    </source>
</evidence>
<comment type="subcellular location">
    <subcellularLocation>
        <location evidence="13">Cell membrane</location>
        <topology evidence="13">Single-pass membrane protein</topology>
    </subcellularLocation>
    <subcellularLocation>
        <location evidence="12">Endomembrane system</location>
        <topology evidence="12">Single-pass membrane protein</topology>
    </subcellularLocation>
</comment>
<dbReference type="RefSeq" id="WP_343824932.1">
    <property type="nucleotide sequence ID" value="NZ_BAAACI010000002.1"/>
</dbReference>
<evidence type="ECO:0000313" key="16">
    <source>
        <dbReference type="EMBL" id="GAA0770647.1"/>
    </source>
</evidence>
<keyword evidence="6 13" id="KW-0375">Hydrogen ion transport</keyword>
<keyword evidence="3 13" id="KW-1003">Cell membrane</keyword>
<feature type="coiled-coil region" evidence="15">
    <location>
        <begin position="31"/>
        <end position="65"/>
    </location>
</feature>
<comment type="function">
    <text evidence="13">Component of the F(0) channel, it forms part of the peripheral stalk, linking F(1) to F(0).</text>
</comment>
<keyword evidence="7 13" id="KW-1133">Transmembrane helix</keyword>
<evidence type="ECO:0000256" key="1">
    <source>
        <dbReference type="ARBA" id="ARBA00005513"/>
    </source>
</evidence>
<dbReference type="PANTHER" id="PTHR33445:SF1">
    <property type="entry name" value="ATP SYNTHASE SUBUNIT B"/>
    <property type="match status" value="1"/>
</dbReference>
<dbReference type="CDD" id="cd06503">
    <property type="entry name" value="ATP-synt_Fo_b"/>
    <property type="match status" value="1"/>
</dbReference>
<evidence type="ECO:0000256" key="9">
    <source>
        <dbReference type="ARBA" id="ARBA00023136"/>
    </source>
</evidence>
<comment type="similarity">
    <text evidence="1 13 14">Belongs to the ATPase B chain family.</text>
</comment>
<dbReference type="PANTHER" id="PTHR33445">
    <property type="entry name" value="ATP SYNTHASE SUBUNIT B', CHLOROPLASTIC"/>
    <property type="match status" value="1"/>
</dbReference>
<keyword evidence="4 13" id="KW-0138">CF(0)</keyword>
<keyword evidence="2 13" id="KW-0813">Transport</keyword>
<keyword evidence="5 13" id="KW-0812">Transmembrane</keyword>
<evidence type="ECO:0000256" key="10">
    <source>
        <dbReference type="ARBA" id="ARBA00023310"/>
    </source>
</evidence>
<feature type="coiled-coil region" evidence="15">
    <location>
        <begin position="92"/>
        <end position="127"/>
    </location>
</feature>
<evidence type="ECO:0000313" key="17">
    <source>
        <dbReference type="Proteomes" id="UP001501047"/>
    </source>
</evidence>
<dbReference type="Proteomes" id="UP001501047">
    <property type="component" value="Unassembled WGS sequence"/>
</dbReference>
<keyword evidence="9 13" id="KW-0472">Membrane</keyword>
<proteinExistence type="inferred from homology"/>
<dbReference type="Pfam" id="PF00430">
    <property type="entry name" value="ATP-synt_B"/>
    <property type="match status" value="1"/>
</dbReference>
<comment type="subunit">
    <text evidence="13">F-type ATPases have 2 components, F(1) - the catalytic core - and F(0) - the membrane proton channel. F(1) has five subunits: alpha(3), beta(3), gamma(1), delta(1), epsilon(1). F(0) has three main subunits: a(1), b(2) and c(10-14). The alpha and beta chains form an alternating ring which encloses part of the gamma chain. F(1) is attached to F(0) by a central stalk formed by the gamma and epsilon chains, while a peripheral stalk is formed by the delta and b chains.</text>
</comment>
<dbReference type="InterPro" id="IPR005864">
    <property type="entry name" value="ATP_synth_F0_bsu_bac"/>
</dbReference>
<dbReference type="InterPro" id="IPR002146">
    <property type="entry name" value="ATP_synth_b/b'su_bac/chlpt"/>
</dbReference>
<accession>A0ABP3VX13</accession>
<organism evidence="16 17">
    <name type="scientific">Clostridium subterminale</name>
    <dbReference type="NCBI Taxonomy" id="1550"/>
    <lineage>
        <taxon>Bacteria</taxon>
        <taxon>Bacillati</taxon>
        <taxon>Bacillota</taxon>
        <taxon>Clostridia</taxon>
        <taxon>Eubacteriales</taxon>
        <taxon>Clostridiaceae</taxon>
        <taxon>Clostridium</taxon>
    </lineage>
</organism>
<comment type="function">
    <text evidence="11 13">F(1)F(0) ATP synthase produces ATP from ADP in the presence of a proton or sodium gradient. F-type ATPases consist of two structural domains, F(1) containing the extramembraneous catalytic core and F(0) containing the membrane proton channel, linked together by a central stalk and a peripheral stalk. During catalysis, ATP synthesis in the catalytic domain of F(1) is coupled via a rotary mechanism of the central stalk subunits to proton translocation.</text>
</comment>
<evidence type="ECO:0000256" key="11">
    <source>
        <dbReference type="ARBA" id="ARBA00025198"/>
    </source>
</evidence>
<feature type="transmembrane region" description="Helical" evidence="13">
    <location>
        <begin position="6"/>
        <end position="22"/>
    </location>
</feature>